<evidence type="ECO:0000313" key="9">
    <source>
        <dbReference type="EMBL" id="BDU51517.1"/>
    </source>
</evidence>
<protein>
    <submittedName>
        <fullName evidence="9">ABC transporter permease</fullName>
    </submittedName>
</protein>
<feature type="transmembrane region" description="Helical" evidence="7">
    <location>
        <begin position="62"/>
        <end position="81"/>
    </location>
</feature>
<dbReference type="EMBL" id="AP027060">
    <property type="protein sequence ID" value="BDU51517.1"/>
    <property type="molecule type" value="Genomic_DNA"/>
</dbReference>
<dbReference type="CDD" id="cd06261">
    <property type="entry name" value="TM_PBP2"/>
    <property type="match status" value="1"/>
</dbReference>
<evidence type="ECO:0000256" key="7">
    <source>
        <dbReference type="RuleBase" id="RU363032"/>
    </source>
</evidence>
<feature type="transmembrane region" description="Helical" evidence="7">
    <location>
        <begin position="216"/>
        <end position="238"/>
    </location>
</feature>
<keyword evidence="5 7" id="KW-1133">Transmembrane helix</keyword>
<evidence type="ECO:0000256" key="4">
    <source>
        <dbReference type="ARBA" id="ARBA00022692"/>
    </source>
</evidence>
<feature type="transmembrane region" description="Helical" evidence="7">
    <location>
        <begin position="117"/>
        <end position="139"/>
    </location>
</feature>
<evidence type="ECO:0000259" key="8">
    <source>
        <dbReference type="PROSITE" id="PS50928"/>
    </source>
</evidence>
<dbReference type="GO" id="GO:0005886">
    <property type="term" value="C:plasma membrane"/>
    <property type="evidence" value="ECO:0007669"/>
    <property type="project" value="UniProtKB-SubCell"/>
</dbReference>
<dbReference type="SUPFAM" id="SSF161098">
    <property type="entry name" value="MetI-like"/>
    <property type="match status" value="1"/>
</dbReference>
<dbReference type="RefSeq" id="WP_307905602.1">
    <property type="nucleotide sequence ID" value="NZ_AP027060.1"/>
</dbReference>
<keyword evidence="2 7" id="KW-0813">Transport</keyword>
<dbReference type="KEGG" id="haby:HLVA_20860"/>
<dbReference type="PANTHER" id="PTHR30151:SF0">
    <property type="entry name" value="ABC TRANSPORTER PERMEASE PROTEIN MJ0413-RELATED"/>
    <property type="match status" value="1"/>
</dbReference>
<keyword evidence="4 7" id="KW-0812">Transmembrane</keyword>
<evidence type="ECO:0000313" key="10">
    <source>
        <dbReference type="Proteomes" id="UP001321582"/>
    </source>
</evidence>
<evidence type="ECO:0000256" key="5">
    <source>
        <dbReference type="ARBA" id="ARBA00022989"/>
    </source>
</evidence>
<keyword evidence="9" id="KW-0614">Plasmid</keyword>
<dbReference type="Pfam" id="PF00528">
    <property type="entry name" value="BPD_transp_1"/>
    <property type="match status" value="1"/>
</dbReference>
<feature type="domain" description="ABC transmembrane type-1" evidence="8">
    <location>
        <begin position="54"/>
        <end position="234"/>
    </location>
</feature>
<keyword evidence="10" id="KW-1185">Reference proteome</keyword>
<comment type="similarity">
    <text evidence="7">Belongs to the binding-protein-dependent transport system permease family.</text>
</comment>
<name>A0AAU9DIT5_9FUSO</name>
<accession>A0AAU9DIT5</accession>
<feature type="transmembrane region" description="Helical" evidence="7">
    <location>
        <begin position="88"/>
        <end position="111"/>
    </location>
</feature>
<dbReference type="PROSITE" id="PS50928">
    <property type="entry name" value="ABC_TM1"/>
    <property type="match status" value="1"/>
</dbReference>
<keyword evidence="3" id="KW-1003">Cell membrane</keyword>
<dbReference type="Proteomes" id="UP001321582">
    <property type="component" value="Plasmid pHIC"/>
</dbReference>
<proteinExistence type="inferred from homology"/>
<comment type="subcellular location">
    <subcellularLocation>
        <location evidence="1 7">Cell membrane</location>
        <topology evidence="1 7">Multi-pass membrane protein</topology>
    </subcellularLocation>
</comment>
<evidence type="ECO:0000256" key="6">
    <source>
        <dbReference type="ARBA" id="ARBA00023136"/>
    </source>
</evidence>
<dbReference type="AlphaFoldDB" id="A0AAU9DIT5"/>
<keyword evidence="6 7" id="KW-0472">Membrane</keyword>
<dbReference type="GO" id="GO:0055085">
    <property type="term" value="P:transmembrane transport"/>
    <property type="evidence" value="ECO:0007669"/>
    <property type="project" value="InterPro"/>
</dbReference>
<organism evidence="9 10">
    <name type="scientific">Haliovirga abyssi</name>
    <dbReference type="NCBI Taxonomy" id="2996794"/>
    <lineage>
        <taxon>Bacteria</taxon>
        <taxon>Fusobacteriati</taxon>
        <taxon>Fusobacteriota</taxon>
        <taxon>Fusobacteriia</taxon>
        <taxon>Fusobacteriales</taxon>
        <taxon>Haliovirgaceae</taxon>
        <taxon>Haliovirga</taxon>
    </lineage>
</organism>
<dbReference type="PANTHER" id="PTHR30151">
    <property type="entry name" value="ALKANE SULFONATE ABC TRANSPORTER-RELATED, MEMBRANE SUBUNIT"/>
    <property type="match status" value="1"/>
</dbReference>
<dbReference type="InterPro" id="IPR035906">
    <property type="entry name" value="MetI-like_sf"/>
</dbReference>
<geneLocation type="plasmid" evidence="9 10">
    <name>pHIC</name>
</geneLocation>
<dbReference type="InterPro" id="IPR000515">
    <property type="entry name" value="MetI-like"/>
</dbReference>
<evidence type="ECO:0000256" key="2">
    <source>
        <dbReference type="ARBA" id="ARBA00022448"/>
    </source>
</evidence>
<feature type="transmembrane region" description="Helical" evidence="7">
    <location>
        <begin position="9"/>
        <end position="26"/>
    </location>
</feature>
<evidence type="ECO:0000256" key="3">
    <source>
        <dbReference type="ARBA" id="ARBA00022475"/>
    </source>
</evidence>
<reference evidence="9 10" key="1">
    <citation type="submission" date="2022-11" db="EMBL/GenBank/DDBJ databases">
        <title>Haliovirga abyssi gen. nov., sp. nov., a mesophilic fermentative bacterium isolated from the Iheya North hydrothermal field and the proposal of Haliovirgaceae fam. nov.</title>
        <authorList>
            <person name="Miyazaki U."/>
            <person name="Tame A."/>
            <person name="Miyazaki J."/>
            <person name="Takai K."/>
            <person name="Sawayama S."/>
            <person name="Kitajima M."/>
            <person name="Okamoto A."/>
            <person name="Nakagawa S."/>
        </authorList>
    </citation>
    <scope>NUCLEOTIDE SEQUENCE [LARGE SCALE GENOMIC DNA]</scope>
    <source>
        <strain evidence="9 10">IC12</strain>
        <plasmid evidence="9 10">pHIC</plasmid>
    </source>
</reference>
<dbReference type="Gene3D" id="1.10.3720.10">
    <property type="entry name" value="MetI-like"/>
    <property type="match status" value="1"/>
</dbReference>
<gene>
    <name evidence="9" type="ORF">HLVA_20860</name>
</gene>
<sequence length="242" mass="27902">MKKYTLNKFIVMLIVLFIWQLASFFYNEIVLPSPLNVIYSLRDILIKENFITIIGYSFMRTLIGLLFAISFGTVIGLFSGLNEKFNSYISPIVIFIQSMPIISWIILALIWFDNNFIPIFILIIATIPIFILNISTAILNTDKNLIEMANIYKVSKKKIMKNIYLPTIKSNFFSSLKIGSGQGFKISIMAEIIARSQNGIGEKMNWAWINIETSDIIAWSLIIVFISFFFEFIINLFLEKKL</sequence>
<evidence type="ECO:0000256" key="1">
    <source>
        <dbReference type="ARBA" id="ARBA00004651"/>
    </source>
</evidence>